<name>A0ABR4AJ83_9LECA</name>
<feature type="region of interest" description="Disordered" evidence="5">
    <location>
        <begin position="234"/>
        <end position="512"/>
    </location>
</feature>
<feature type="compositionally biased region" description="Polar residues" evidence="5">
    <location>
        <begin position="488"/>
        <end position="503"/>
    </location>
</feature>
<keyword evidence="2 4" id="KW-0863">Zinc-finger</keyword>
<feature type="compositionally biased region" description="Polar residues" evidence="5">
    <location>
        <begin position="541"/>
        <end position="551"/>
    </location>
</feature>
<evidence type="ECO:0000256" key="1">
    <source>
        <dbReference type="ARBA" id="ARBA00022723"/>
    </source>
</evidence>
<dbReference type="InterPro" id="IPR017907">
    <property type="entry name" value="Znf_RING_CS"/>
</dbReference>
<accession>A0ABR4AJ83</accession>
<feature type="region of interest" description="Disordered" evidence="5">
    <location>
        <begin position="541"/>
        <end position="653"/>
    </location>
</feature>
<evidence type="ECO:0000256" key="2">
    <source>
        <dbReference type="ARBA" id="ARBA00022771"/>
    </source>
</evidence>
<feature type="domain" description="RING-type" evidence="6">
    <location>
        <begin position="47"/>
        <end position="88"/>
    </location>
</feature>
<reference evidence="7 8" key="1">
    <citation type="submission" date="2024-09" db="EMBL/GenBank/DDBJ databases">
        <title>Rethinking Asexuality: The Enigmatic Case of Functional Sexual Genes in Lepraria (Stereocaulaceae).</title>
        <authorList>
            <person name="Doellman M."/>
            <person name="Sun Y."/>
            <person name="Barcenas-Pena A."/>
            <person name="Lumbsch H.T."/>
            <person name="Grewe F."/>
        </authorList>
    </citation>
    <scope>NUCLEOTIDE SEQUENCE [LARGE SCALE GENOMIC DNA]</scope>
    <source>
        <strain evidence="7 8">Grewe 0041</strain>
    </source>
</reference>
<feature type="compositionally biased region" description="Polar residues" evidence="5">
    <location>
        <begin position="571"/>
        <end position="580"/>
    </location>
</feature>
<feature type="compositionally biased region" description="Low complexity" evidence="5">
    <location>
        <begin position="591"/>
        <end position="600"/>
    </location>
</feature>
<keyword evidence="8" id="KW-1185">Reference proteome</keyword>
<dbReference type="Pfam" id="PF15227">
    <property type="entry name" value="zf-C3HC4_4"/>
    <property type="match status" value="1"/>
</dbReference>
<sequence>MEDSHFKAAMRSSPSRPTHGHTDKDGPVGLLQTLETSLDDIRILITCRVCVRPLFEPYTIECGHTFCYGCLVRWFERDRTKKSCPDCRADVLCAPAPAYLVRDMTQIFANRAELMPPGETTEEHKKWQAEEAALLGKDRSSKGPKGGLFRGCFRRRSIIRAAPIRDDGVDRCPRCTSELEEGQCELCGYLDEGTELSESDGPGYYPDELYHMDHVYGMEDDIIDALAEASGPVYGEDLDSNHSQSIEDYYSPPPDRAPPFGYRVLSPDHQRMNYSSLPDTDEDSIDDEGTNSLDDHVEDDEYEEDRHPSVTSSVRSVHWDTDDGTGLVSIQSQDSDGDRNSQDDTESNQNEASFRTAKCNLDEDSDEGPVPPARRQIPRISITSDESSSSEISRVMAAIRNRRQRPNSSGTTSGILRHRRNIPHHSRDMGPRIIEVESDSDSPVTSQGQRRRGPIQNHLSSDEESGNEASSGTATVGRLSPRSEPRTQKINRPQGSQTSNASSPILFELSPTRSENAENVHLAVPGSFSPSIPFYERSQSAFPVTSTNGSSEIHESTSHAPTPANYGAHSSPRTSSTLNHSPALERRQRQGSHPQSPSQSRRSRHSPATRLSRSPMGAEQRHKEGVRDRRAEKLERREERRRLKAERERRQEA</sequence>
<feature type="compositionally biased region" description="Basic and acidic residues" evidence="5">
    <location>
        <begin position="619"/>
        <end position="653"/>
    </location>
</feature>
<keyword evidence="3" id="KW-0862">Zinc</keyword>
<feature type="compositionally biased region" description="Acidic residues" evidence="5">
    <location>
        <begin position="279"/>
        <end position="289"/>
    </location>
</feature>
<evidence type="ECO:0000313" key="8">
    <source>
        <dbReference type="Proteomes" id="UP001590951"/>
    </source>
</evidence>
<dbReference type="PROSITE" id="PS50089">
    <property type="entry name" value="ZF_RING_2"/>
    <property type="match status" value="1"/>
</dbReference>
<dbReference type="PROSITE" id="PS00518">
    <property type="entry name" value="ZF_RING_1"/>
    <property type="match status" value="1"/>
</dbReference>
<protein>
    <recommendedName>
        <fullName evidence="6">RING-type domain-containing protein</fullName>
    </recommendedName>
</protein>
<keyword evidence="1" id="KW-0479">Metal-binding</keyword>
<dbReference type="InterPro" id="IPR001841">
    <property type="entry name" value="Znf_RING"/>
</dbReference>
<dbReference type="SUPFAM" id="SSF57850">
    <property type="entry name" value="RING/U-box"/>
    <property type="match status" value="1"/>
</dbReference>
<evidence type="ECO:0000313" key="7">
    <source>
        <dbReference type="EMBL" id="KAL2045838.1"/>
    </source>
</evidence>
<evidence type="ECO:0000256" key="3">
    <source>
        <dbReference type="ARBA" id="ARBA00022833"/>
    </source>
</evidence>
<dbReference type="Gene3D" id="3.30.40.10">
    <property type="entry name" value="Zinc/RING finger domain, C3HC4 (zinc finger)"/>
    <property type="match status" value="1"/>
</dbReference>
<dbReference type="SMART" id="SM00184">
    <property type="entry name" value="RING"/>
    <property type="match status" value="1"/>
</dbReference>
<dbReference type="InterPro" id="IPR013083">
    <property type="entry name" value="Znf_RING/FYVE/PHD"/>
</dbReference>
<feature type="region of interest" description="Disordered" evidence="5">
    <location>
        <begin position="1"/>
        <end position="28"/>
    </location>
</feature>
<gene>
    <name evidence="7" type="ORF">ABVK25_012020</name>
</gene>
<dbReference type="EMBL" id="JBHFEH010000134">
    <property type="protein sequence ID" value="KAL2045838.1"/>
    <property type="molecule type" value="Genomic_DNA"/>
</dbReference>
<comment type="caution">
    <text evidence="7">The sequence shown here is derived from an EMBL/GenBank/DDBJ whole genome shotgun (WGS) entry which is preliminary data.</text>
</comment>
<evidence type="ECO:0000256" key="4">
    <source>
        <dbReference type="PROSITE-ProRule" id="PRU00175"/>
    </source>
</evidence>
<organism evidence="7 8">
    <name type="scientific">Lepraria finkii</name>
    <dbReference type="NCBI Taxonomy" id="1340010"/>
    <lineage>
        <taxon>Eukaryota</taxon>
        <taxon>Fungi</taxon>
        <taxon>Dikarya</taxon>
        <taxon>Ascomycota</taxon>
        <taxon>Pezizomycotina</taxon>
        <taxon>Lecanoromycetes</taxon>
        <taxon>OSLEUM clade</taxon>
        <taxon>Lecanoromycetidae</taxon>
        <taxon>Lecanorales</taxon>
        <taxon>Lecanorineae</taxon>
        <taxon>Stereocaulaceae</taxon>
        <taxon>Lepraria</taxon>
    </lineage>
</organism>
<evidence type="ECO:0000259" key="6">
    <source>
        <dbReference type="PROSITE" id="PS50089"/>
    </source>
</evidence>
<dbReference type="Proteomes" id="UP001590951">
    <property type="component" value="Unassembled WGS sequence"/>
</dbReference>
<proteinExistence type="predicted"/>
<feature type="compositionally biased region" description="Low complexity" evidence="5">
    <location>
        <begin position="380"/>
        <end position="393"/>
    </location>
</feature>
<dbReference type="PANTHER" id="PTHR23327">
    <property type="entry name" value="RING FINGER PROTEIN 127"/>
    <property type="match status" value="1"/>
</dbReference>
<evidence type="ECO:0000256" key="5">
    <source>
        <dbReference type="SAM" id="MobiDB-lite"/>
    </source>
</evidence>